<feature type="region of interest" description="Disordered" evidence="1">
    <location>
        <begin position="341"/>
        <end position="366"/>
    </location>
</feature>
<feature type="region of interest" description="Disordered" evidence="1">
    <location>
        <begin position="199"/>
        <end position="218"/>
    </location>
</feature>
<reference evidence="2 3" key="1">
    <citation type="journal article" date="2013" name="BMC Genomics">
        <title>The genome and transcriptome of the pine saprophyte Ophiostoma piceae, and a comparison with the bark beetle-associated pine pathogen Grosmannia clavigera.</title>
        <authorList>
            <person name="Haridas S."/>
            <person name="Wang Y."/>
            <person name="Lim L."/>
            <person name="Massoumi Alamouti S."/>
            <person name="Jackman S."/>
            <person name="Docking R."/>
            <person name="Robertson G."/>
            <person name="Birol I."/>
            <person name="Bohlmann J."/>
            <person name="Breuil C."/>
        </authorList>
    </citation>
    <scope>NUCLEOTIDE SEQUENCE [LARGE SCALE GENOMIC DNA]</scope>
    <source>
        <strain evidence="2 3">UAMH 11346</strain>
    </source>
</reference>
<feature type="compositionally biased region" description="Basic and acidic residues" evidence="1">
    <location>
        <begin position="456"/>
        <end position="487"/>
    </location>
</feature>
<evidence type="ECO:0000313" key="2">
    <source>
        <dbReference type="EMBL" id="EPE04594.1"/>
    </source>
</evidence>
<feature type="compositionally biased region" description="Polar residues" evidence="1">
    <location>
        <begin position="103"/>
        <end position="125"/>
    </location>
</feature>
<sequence>MTITRSGPAKPVIGALSAQADACFADAASDVSQADPSLLSADVFSCQQMSISIDSLPGGATANVSNDVNPFDSASDSDMDWQEGPNTPSTESEGSVDVDEHVTTAQEASQDASWASNTDDNSNETTSYRFAHEPLLPAPLNPSSARPVVMQPRYLSADDHEDGYWAGTDIARAYANGQVPGHEDDSRDRPLSAFYFSLPSDRTPTPYHRESPRAQAPSRVASHAPAPYPALAPPNPFAISQIYPDETTPLFSPRNTNPFAAQPLNRRPASYHYGYQPLEPPMSPAPALYRQSPSPSPPPERMLDALHSREARDAWRRFGMNADELVPAPPLSPFSIRAPSSGNANGTGSHVGTHVSGSDTVTHEHIEHQRQLQKFVGLLSDLLNDEVRSVAKTVLELTNDFSSPRPFLDDLPDDWRARHLRTCEPIREHSAAGSQADEEPGRHWSMPRPQSMHDYMGTHDAGRSRHEQERDDRATRDGRGVRNDRDSFAPPSLARMMNDETHSDDRYSETLPPYTYRHDEPPRHSLMGSSGQDYYDYVSSQLHNY</sequence>
<evidence type="ECO:0000256" key="1">
    <source>
        <dbReference type="SAM" id="MobiDB-lite"/>
    </source>
</evidence>
<feature type="compositionally biased region" description="Polar residues" evidence="1">
    <location>
        <begin position="63"/>
        <end position="74"/>
    </location>
</feature>
<gene>
    <name evidence="2" type="ORF">F503_03656</name>
</gene>
<dbReference type="HOGENOM" id="CLU_499758_0_0_1"/>
<name>S3BTK5_OPHP1</name>
<feature type="region of interest" description="Disordered" evidence="1">
    <location>
        <begin position="426"/>
        <end position="533"/>
    </location>
</feature>
<dbReference type="VEuPathDB" id="FungiDB:F503_03656"/>
<dbReference type="AlphaFoldDB" id="S3BTK5"/>
<dbReference type="EMBL" id="KE148160">
    <property type="protein sequence ID" value="EPE04594.1"/>
    <property type="molecule type" value="Genomic_DNA"/>
</dbReference>
<evidence type="ECO:0000313" key="3">
    <source>
        <dbReference type="Proteomes" id="UP000016923"/>
    </source>
</evidence>
<organism evidence="2 3">
    <name type="scientific">Ophiostoma piceae (strain UAMH 11346)</name>
    <name type="common">Sap stain fungus</name>
    <dbReference type="NCBI Taxonomy" id="1262450"/>
    <lineage>
        <taxon>Eukaryota</taxon>
        <taxon>Fungi</taxon>
        <taxon>Dikarya</taxon>
        <taxon>Ascomycota</taxon>
        <taxon>Pezizomycotina</taxon>
        <taxon>Sordariomycetes</taxon>
        <taxon>Sordariomycetidae</taxon>
        <taxon>Ophiostomatales</taxon>
        <taxon>Ophiostomataceae</taxon>
        <taxon>Ophiostoma</taxon>
    </lineage>
</organism>
<accession>S3BTK5</accession>
<keyword evidence="3" id="KW-1185">Reference proteome</keyword>
<proteinExistence type="predicted"/>
<protein>
    <submittedName>
        <fullName evidence="2">Uncharacterized protein</fullName>
    </submittedName>
</protein>
<dbReference type="Proteomes" id="UP000016923">
    <property type="component" value="Unassembled WGS sequence"/>
</dbReference>
<feature type="compositionally biased region" description="Basic and acidic residues" evidence="1">
    <location>
        <begin position="497"/>
        <end position="508"/>
    </location>
</feature>
<feature type="region of interest" description="Disordered" evidence="1">
    <location>
        <begin position="63"/>
        <end position="125"/>
    </location>
</feature>
<feature type="compositionally biased region" description="Polar residues" evidence="1">
    <location>
        <begin position="341"/>
        <end position="360"/>
    </location>
</feature>
<feature type="compositionally biased region" description="Polar residues" evidence="1">
    <location>
        <begin position="84"/>
        <end position="93"/>
    </location>
</feature>